<dbReference type="SUPFAM" id="SSF47203">
    <property type="entry name" value="Acyl-CoA dehydrogenase C-terminal domain-like"/>
    <property type="match status" value="1"/>
</dbReference>
<keyword evidence="5" id="KW-0560">Oxidoreductase</keyword>
<organism evidence="8 9">
    <name type="scientific">Novosphingobium aerophilum</name>
    <dbReference type="NCBI Taxonomy" id="2839843"/>
    <lineage>
        <taxon>Bacteria</taxon>
        <taxon>Pseudomonadati</taxon>
        <taxon>Pseudomonadota</taxon>
        <taxon>Alphaproteobacteria</taxon>
        <taxon>Sphingomonadales</taxon>
        <taxon>Sphingomonadaceae</taxon>
        <taxon>Novosphingobium</taxon>
    </lineage>
</organism>
<dbReference type="RefSeq" id="WP_185683053.1">
    <property type="nucleotide sequence ID" value="NZ_JACLAU010000008.1"/>
</dbReference>
<protein>
    <submittedName>
        <fullName evidence="8">Acyl-CoA/acyl-ACP dehydrogenase</fullName>
    </submittedName>
</protein>
<evidence type="ECO:0000313" key="8">
    <source>
        <dbReference type="EMBL" id="MBC2651641.1"/>
    </source>
</evidence>
<dbReference type="InterPro" id="IPR009100">
    <property type="entry name" value="AcylCoA_DH/oxidase_NM_dom_sf"/>
</dbReference>
<dbReference type="GO" id="GO:0003995">
    <property type="term" value="F:acyl-CoA dehydrogenase activity"/>
    <property type="evidence" value="ECO:0007669"/>
    <property type="project" value="TreeGrafter"/>
</dbReference>
<dbReference type="SUPFAM" id="SSF56645">
    <property type="entry name" value="Acyl-CoA dehydrogenase NM domain-like"/>
    <property type="match status" value="1"/>
</dbReference>
<dbReference type="EMBL" id="JACLAU010000008">
    <property type="protein sequence ID" value="MBC2651641.1"/>
    <property type="molecule type" value="Genomic_DNA"/>
</dbReference>
<keyword evidence="4" id="KW-0274">FAD</keyword>
<dbReference type="CDD" id="cd00567">
    <property type="entry name" value="ACAD"/>
    <property type="match status" value="1"/>
</dbReference>
<dbReference type="PANTHER" id="PTHR43884:SF20">
    <property type="entry name" value="ACYL-COA DEHYDROGENASE FADE28"/>
    <property type="match status" value="1"/>
</dbReference>
<dbReference type="PANTHER" id="PTHR43884">
    <property type="entry name" value="ACYL-COA DEHYDROGENASE"/>
    <property type="match status" value="1"/>
</dbReference>
<gene>
    <name evidence="8" type="ORF">H7F49_07985</name>
</gene>
<dbReference type="Proteomes" id="UP000520156">
    <property type="component" value="Unassembled WGS sequence"/>
</dbReference>
<feature type="domain" description="Acyl-CoA dehydrogenase/oxidase C-terminal" evidence="6">
    <location>
        <begin position="217"/>
        <end position="349"/>
    </location>
</feature>
<dbReference type="InterPro" id="IPR037069">
    <property type="entry name" value="AcylCoA_DH/ox_N_sf"/>
</dbReference>
<sequence>MEFALSDEQQMIAETARAFFAENATSARTRAAMAASGPDAGIDRALWQAFCTELGLSGIGIAEEAGGAGLGFVELALVAEAAGAQVAALPMLGSLALAAQAIAAGGTAAQRADVLPGLLSGEIIAGYVHDAGLKAEDNRLTGRDAFVAHGAAAGLFVVTSNQGAWLVRADAPGLTVIPQTTMDQTRPMARVTLDGVVGEPLADAAAAMARAQACGWITLAAEALGGAQAALDRTVAYARERVQFGRPIGSFQAYKHRLADLVIEIEQARSAVWWAACAVDEGAEDAALALHAAKSFAADTYFLCAGNMIQLHGGIGFTWEHDAHLFFKRARAIQTALGQGSWHREQVATLILGDAA</sequence>
<dbReference type="InterPro" id="IPR046373">
    <property type="entry name" value="Acyl-CoA_Oxase/DH_mid-dom_sf"/>
</dbReference>
<accession>A0A7X1F775</accession>
<dbReference type="Gene3D" id="1.20.140.10">
    <property type="entry name" value="Butyryl-CoA Dehydrogenase, subunit A, domain 3"/>
    <property type="match status" value="1"/>
</dbReference>
<evidence type="ECO:0000259" key="7">
    <source>
        <dbReference type="Pfam" id="PF02771"/>
    </source>
</evidence>
<evidence type="ECO:0000256" key="2">
    <source>
        <dbReference type="ARBA" id="ARBA00009347"/>
    </source>
</evidence>
<dbReference type="InterPro" id="IPR013786">
    <property type="entry name" value="AcylCoA_DH/ox_N"/>
</dbReference>
<name>A0A7X1F775_9SPHN</name>
<reference evidence="8 9" key="1">
    <citation type="submission" date="2020-08" db="EMBL/GenBank/DDBJ databases">
        <title>The genome sequence of Novosphingobium flavum 4Y4.</title>
        <authorList>
            <person name="Liu Y."/>
        </authorList>
    </citation>
    <scope>NUCLEOTIDE SEQUENCE [LARGE SCALE GENOMIC DNA]</scope>
    <source>
        <strain evidence="8 9">4Y4</strain>
    </source>
</reference>
<feature type="domain" description="Acyl-CoA dehydrogenase/oxidase N-terminal" evidence="7">
    <location>
        <begin position="6"/>
        <end position="122"/>
    </location>
</feature>
<dbReference type="InterPro" id="IPR036250">
    <property type="entry name" value="AcylCo_DH-like_C"/>
</dbReference>
<dbReference type="GO" id="GO:0050660">
    <property type="term" value="F:flavin adenine dinucleotide binding"/>
    <property type="evidence" value="ECO:0007669"/>
    <property type="project" value="InterPro"/>
</dbReference>
<dbReference type="Pfam" id="PF00441">
    <property type="entry name" value="Acyl-CoA_dh_1"/>
    <property type="match status" value="1"/>
</dbReference>
<evidence type="ECO:0000313" key="9">
    <source>
        <dbReference type="Proteomes" id="UP000520156"/>
    </source>
</evidence>
<dbReference type="AlphaFoldDB" id="A0A7X1F775"/>
<dbReference type="Gene3D" id="1.10.540.10">
    <property type="entry name" value="Acyl-CoA dehydrogenase/oxidase, N-terminal domain"/>
    <property type="match status" value="1"/>
</dbReference>
<dbReference type="Pfam" id="PF02771">
    <property type="entry name" value="Acyl-CoA_dh_N"/>
    <property type="match status" value="1"/>
</dbReference>
<keyword evidence="3" id="KW-0285">Flavoprotein</keyword>
<dbReference type="Gene3D" id="2.40.110.10">
    <property type="entry name" value="Butyryl-CoA Dehydrogenase, subunit A, domain 2"/>
    <property type="match status" value="1"/>
</dbReference>
<keyword evidence="9" id="KW-1185">Reference proteome</keyword>
<comment type="cofactor">
    <cofactor evidence="1">
        <name>FAD</name>
        <dbReference type="ChEBI" id="CHEBI:57692"/>
    </cofactor>
</comment>
<evidence type="ECO:0000256" key="4">
    <source>
        <dbReference type="ARBA" id="ARBA00022827"/>
    </source>
</evidence>
<comment type="similarity">
    <text evidence="2">Belongs to the acyl-CoA dehydrogenase family.</text>
</comment>
<evidence type="ECO:0000256" key="3">
    <source>
        <dbReference type="ARBA" id="ARBA00022630"/>
    </source>
</evidence>
<evidence type="ECO:0000259" key="6">
    <source>
        <dbReference type="Pfam" id="PF00441"/>
    </source>
</evidence>
<evidence type="ECO:0000256" key="1">
    <source>
        <dbReference type="ARBA" id="ARBA00001974"/>
    </source>
</evidence>
<proteinExistence type="inferred from homology"/>
<comment type="caution">
    <text evidence="8">The sequence shown here is derived from an EMBL/GenBank/DDBJ whole genome shotgun (WGS) entry which is preliminary data.</text>
</comment>
<evidence type="ECO:0000256" key="5">
    <source>
        <dbReference type="ARBA" id="ARBA00023002"/>
    </source>
</evidence>
<dbReference type="InterPro" id="IPR009075">
    <property type="entry name" value="AcylCo_DH/oxidase_C"/>
</dbReference>